<evidence type="ECO:0000256" key="7">
    <source>
        <dbReference type="ARBA" id="ARBA00022723"/>
    </source>
</evidence>
<dbReference type="EC" id="2.7.7.23" evidence="18"/>
<dbReference type="PANTHER" id="PTHR43584:SF3">
    <property type="entry name" value="BIFUNCTIONAL PROTEIN GLMU"/>
    <property type="match status" value="1"/>
</dbReference>
<comment type="caution">
    <text evidence="18">Lacks conserved residue(s) required for the propagation of feature annotation.</text>
</comment>
<evidence type="ECO:0000256" key="12">
    <source>
        <dbReference type="ARBA" id="ARBA00023268"/>
    </source>
</evidence>
<dbReference type="PANTHER" id="PTHR43584">
    <property type="entry name" value="NUCLEOTIDYL TRANSFERASE"/>
    <property type="match status" value="1"/>
</dbReference>
<dbReference type="InterPro" id="IPR001451">
    <property type="entry name" value="Hexapep"/>
</dbReference>
<keyword evidence="22" id="KW-1185">Reference proteome</keyword>
<evidence type="ECO:0000256" key="4">
    <source>
        <dbReference type="ARBA" id="ARBA00022490"/>
    </source>
</evidence>
<dbReference type="NCBIfam" id="TIGR01173">
    <property type="entry name" value="glmU"/>
    <property type="match status" value="1"/>
</dbReference>
<dbReference type="InterPro" id="IPR038009">
    <property type="entry name" value="GlmU_C_LbH"/>
</dbReference>
<dbReference type="GO" id="GO:0008360">
    <property type="term" value="P:regulation of cell shape"/>
    <property type="evidence" value="ECO:0007669"/>
    <property type="project" value="UniProtKB-KW"/>
</dbReference>
<evidence type="ECO:0000256" key="1">
    <source>
        <dbReference type="ARBA" id="ARBA00004496"/>
    </source>
</evidence>
<feature type="binding site" evidence="18">
    <location>
        <begin position="89"/>
        <end position="90"/>
    </location>
    <ligand>
        <name>UDP-N-acetyl-alpha-D-glucosamine</name>
        <dbReference type="ChEBI" id="CHEBI:57705"/>
    </ligand>
</feature>
<gene>
    <name evidence="18" type="primary">glmU</name>
    <name evidence="21" type="ORF">DFR26_0336</name>
</gene>
<feature type="binding site" evidence="18">
    <location>
        <position position="375"/>
    </location>
    <ligand>
        <name>UDP-N-acetyl-alpha-D-glucosamine</name>
        <dbReference type="ChEBI" id="CHEBI:57705"/>
    </ligand>
</feature>
<evidence type="ECO:0000313" key="21">
    <source>
        <dbReference type="EMBL" id="REH40137.1"/>
    </source>
</evidence>
<feature type="binding site" evidence="18">
    <location>
        <position position="113"/>
    </location>
    <ligand>
        <name>Mg(2+)</name>
        <dbReference type="ChEBI" id="CHEBI:18420"/>
    </ligand>
</feature>
<keyword evidence="14 18" id="KW-0961">Cell wall biogenesis/degradation</keyword>
<feature type="active site" description="Proton acceptor" evidence="18">
    <location>
        <position position="372"/>
    </location>
</feature>
<accession>A0A3E0H8W6</accession>
<dbReference type="Pfam" id="PF25087">
    <property type="entry name" value="GMPPB_C"/>
    <property type="match status" value="1"/>
</dbReference>
<feature type="binding site" evidence="18">
    <location>
        <begin position="395"/>
        <end position="396"/>
    </location>
    <ligand>
        <name>acetyl-CoA</name>
        <dbReference type="ChEBI" id="CHEBI:57288"/>
    </ligand>
</feature>
<feature type="region of interest" description="N-acetyltransferase" evidence="18">
    <location>
        <begin position="260"/>
        <end position="470"/>
    </location>
</feature>
<dbReference type="GO" id="GO:0019134">
    <property type="term" value="F:glucosamine-1-phosphate N-acetyltransferase activity"/>
    <property type="evidence" value="ECO:0007669"/>
    <property type="project" value="UniProtKB-UniRule"/>
</dbReference>
<comment type="catalytic activity">
    <reaction evidence="15 18">
        <text>alpha-D-glucosamine 1-phosphate + acetyl-CoA = N-acetyl-alpha-D-glucosamine 1-phosphate + CoA + H(+)</text>
        <dbReference type="Rhea" id="RHEA:13725"/>
        <dbReference type="ChEBI" id="CHEBI:15378"/>
        <dbReference type="ChEBI" id="CHEBI:57287"/>
        <dbReference type="ChEBI" id="CHEBI:57288"/>
        <dbReference type="ChEBI" id="CHEBI:57776"/>
        <dbReference type="ChEBI" id="CHEBI:58516"/>
        <dbReference type="EC" id="2.3.1.157"/>
    </reaction>
</comment>
<name>A0A3E0H8W6_9GAMM</name>
<sequence>MPALQQLSVGVMALQVVILAAGKGTRMRSSLPKVMQPLAGQPLLAHVLRVSRALGAIRPIVVYGHGGDVVQQAFTDEAIDWVLQAEQKGTGHAVQVALPVLESHGHTLILYGDVPLLSVATLQRLLATCADDSTVGVLTVTLENPTGYGRIVREQGEVARIVEQKDASADELAISEVNTGILCVPNALLHRWLPELRNANAQGEYYLTDLIGMATRAGVAVSAVQPDTAWEVEGVNDKLQLATLERIWQRAQADALLRAGVTIIDPARLDIRGELQHGQDVVLEPNVQINGRVSLGDNVQIGMGSVLSDCQIAAGTVIKPYSVIDSARIGERAQIGPFARIRPGSDLAAEVHIGNFVETKATQMGEGSKANHLAYLGDAVIGRGVNIGAGSITCNYDGANKHQTHIGDHAFIGTNNSLVAPVVIGANATTGAGSTITKSVDDGTLAVSRAKQLCVDGWQRPTKNAVKKGT</sequence>
<feature type="binding site" evidence="18">
    <location>
        <position position="449"/>
    </location>
    <ligand>
        <name>acetyl-CoA</name>
        <dbReference type="ChEBI" id="CHEBI:57288"/>
    </ligand>
</feature>
<dbReference type="GO" id="GO:0000287">
    <property type="term" value="F:magnesium ion binding"/>
    <property type="evidence" value="ECO:0007669"/>
    <property type="project" value="UniProtKB-UniRule"/>
</dbReference>
<keyword evidence="4 18" id="KW-0963">Cytoplasm</keyword>
<dbReference type="UniPathway" id="UPA00973"/>
<evidence type="ECO:0000256" key="13">
    <source>
        <dbReference type="ARBA" id="ARBA00023315"/>
    </source>
</evidence>
<dbReference type="CDD" id="cd03353">
    <property type="entry name" value="LbH_GlmU_C"/>
    <property type="match status" value="1"/>
</dbReference>
<keyword evidence="13 18" id="KW-0012">Acyltransferase</keyword>
<reference evidence="21 22" key="1">
    <citation type="submission" date="2018-08" db="EMBL/GenBank/DDBJ databases">
        <title>Genomic Encyclopedia of Type Strains, Phase IV (KMG-IV): sequencing the most valuable type-strain genomes for metagenomic binning, comparative biology and taxonomic classification.</title>
        <authorList>
            <person name="Goeker M."/>
        </authorList>
    </citation>
    <scope>NUCLEOTIDE SEQUENCE [LARGE SCALE GENOMIC DNA]</scope>
    <source>
        <strain evidence="21 22">DSM 26022</strain>
    </source>
</reference>
<feature type="binding site" evidence="18">
    <location>
        <position position="33"/>
    </location>
    <ligand>
        <name>UDP-N-acetyl-alpha-D-glucosamine</name>
        <dbReference type="ChEBI" id="CHEBI:57705"/>
    </ligand>
</feature>
<dbReference type="CDD" id="cd02540">
    <property type="entry name" value="GT2_GlmU_N_bac"/>
    <property type="match status" value="1"/>
</dbReference>
<feature type="domain" description="MobA-like NTP transferase" evidence="19">
    <location>
        <begin position="16"/>
        <end position="137"/>
    </location>
</feature>
<evidence type="ECO:0000256" key="8">
    <source>
        <dbReference type="ARBA" id="ARBA00022737"/>
    </source>
</evidence>
<dbReference type="AlphaFoldDB" id="A0A3E0H8W6"/>
<keyword evidence="6 18" id="KW-0548">Nucleotidyltransferase</keyword>
<dbReference type="GO" id="GO:0003977">
    <property type="term" value="F:UDP-N-acetylglucosamine diphosphorylase activity"/>
    <property type="evidence" value="ECO:0007669"/>
    <property type="project" value="UniProtKB-UniRule"/>
</dbReference>
<evidence type="ECO:0000256" key="5">
    <source>
        <dbReference type="ARBA" id="ARBA00022679"/>
    </source>
</evidence>
<dbReference type="Pfam" id="PF00132">
    <property type="entry name" value="Hexapep"/>
    <property type="match status" value="1"/>
</dbReference>
<comment type="caution">
    <text evidence="21">The sequence shown here is derived from an EMBL/GenBank/DDBJ whole genome shotgun (WGS) entry which is preliminary data.</text>
</comment>
<dbReference type="SUPFAM" id="SSF53448">
    <property type="entry name" value="Nucleotide-diphospho-sugar transferases"/>
    <property type="match status" value="1"/>
</dbReference>
<evidence type="ECO:0000256" key="11">
    <source>
        <dbReference type="ARBA" id="ARBA00022984"/>
    </source>
</evidence>
<feature type="binding site" evidence="18">
    <location>
        <position position="149"/>
    </location>
    <ligand>
        <name>UDP-N-acetyl-alpha-D-glucosamine</name>
        <dbReference type="ChEBI" id="CHEBI:57705"/>
    </ligand>
</feature>
<dbReference type="Gene3D" id="3.90.550.10">
    <property type="entry name" value="Spore Coat Polysaccharide Biosynthesis Protein SpsA, Chain A"/>
    <property type="match status" value="1"/>
</dbReference>
<evidence type="ECO:0000256" key="18">
    <source>
        <dbReference type="HAMAP-Rule" id="MF_01631"/>
    </source>
</evidence>
<keyword evidence="10 18" id="KW-0133">Cell shape</keyword>
<dbReference type="GO" id="GO:0071555">
    <property type="term" value="P:cell wall organization"/>
    <property type="evidence" value="ECO:0007669"/>
    <property type="project" value="UniProtKB-KW"/>
</dbReference>
<feature type="region of interest" description="Pyrophosphorylase" evidence="18">
    <location>
        <begin position="1"/>
        <end position="238"/>
    </location>
</feature>
<dbReference type="GO" id="GO:0009252">
    <property type="term" value="P:peptidoglycan biosynthetic process"/>
    <property type="evidence" value="ECO:0007669"/>
    <property type="project" value="UniProtKB-UniRule"/>
</dbReference>
<protein>
    <recommendedName>
        <fullName evidence="18">Bifunctional protein GlmU</fullName>
    </recommendedName>
    <domain>
        <recommendedName>
            <fullName evidence="18">UDP-N-acetylglucosamine pyrophosphorylase</fullName>
            <ecNumber evidence="18">2.7.7.23</ecNumber>
        </recommendedName>
        <alternativeName>
            <fullName evidence="18">N-acetylglucosamine-1-phosphate uridyltransferase</fullName>
        </alternativeName>
    </domain>
    <domain>
        <recommendedName>
            <fullName evidence="18">Glucosamine-1-phosphate N-acetyltransferase</fullName>
            <ecNumber evidence="18">2.3.1.157</ecNumber>
        </recommendedName>
    </domain>
</protein>
<evidence type="ECO:0000256" key="6">
    <source>
        <dbReference type="ARBA" id="ARBA00022695"/>
    </source>
</evidence>
<dbReference type="InterPro" id="IPR050065">
    <property type="entry name" value="GlmU-like"/>
</dbReference>
<comment type="catalytic activity">
    <reaction evidence="16 18">
        <text>N-acetyl-alpha-D-glucosamine 1-phosphate + UTP + H(+) = UDP-N-acetyl-alpha-D-glucosamine + diphosphate</text>
        <dbReference type="Rhea" id="RHEA:13509"/>
        <dbReference type="ChEBI" id="CHEBI:15378"/>
        <dbReference type="ChEBI" id="CHEBI:33019"/>
        <dbReference type="ChEBI" id="CHEBI:46398"/>
        <dbReference type="ChEBI" id="CHEBI:57705"/>
        <dbReference type="ChEBI" id="CHEBI:57776"/>
        <dbReference type="EC" id="2.7.7.23"/>
    </reaction>
</comment>
<dbReference type="Pfam" id="PF12804">
    <property type="entry name" value="NTP_transf_3"/>
    <property type="match status" value="1"/>
</dbReference>
<dbReference type="UniPathway" id="UPA00113">
    <property type="reaction ID" value="UER00532"/>
</dbReference>
<evidence type="ECO:0000256" key="3">
    <source>
        <dbReference type="ARBA" id="ARBA00007947"/>
    </source>
</evidence>
<keyword evidence="11 18" id="KW-0573">Peptidoglycan synthesis</keyword>
<dbReference type="GO" id="GO:0009245">
    <property type="term" value="P:lipid A biosynthetic process"/>
    <property type="evidence" value="ECO:0007669"/>
    <property type="project" value="UniProtKB-UniRule"/>
</dbReference>
<comment type="similarity">
    <text evidence="2 18">In the C-terminal section; belongs to the transferase hexapeptide repeat family.</text>
</comment>
<keyword evidence="9 18" id="KW-0460">Magnesium</keyword>
<feature type="binding site" evidence="18">
    <location>
        <position position="84"/>
    </location>
    <ligand>
        <name>UDP-N-acetyl-alpha-D-glucosamine</name>
        <dbReference type="ChEBI" id="CHEBI:57705"/>
    </ligand>
</feature>
<feature type="binding site" evidence="18">
    <location>
        <position position="360"/>
    </location>
    <ligand>
        <name>UDP-N-acetyl-alpha-D-glucosamine</name>
        <dbReference type="ChEBI" id="CHEBI:57705"/>
    </ligand>
</feature>
<evidence type="ECO:0000313" key="22">
    <source>
        <dbReference type="Proteomes" id="UP000256774"/>
    </source>
</evidence>
<feature type="binding site" evidence="18">
    <location>
        <position position="163"/>
    </location>
    <ligand>
        <name>UDP-N-acetyl-alpha-D-glucosamine</name>
        <dbReference type="ChEBI" id="CHEBI:57705"/>
    </ligand>
</feature>
<keyword evidence="8 18" id="KW-0677">Repeat</keyword>
<comment type="pathway">
    <text evidence="18">Bacterial outer membrane biogenesis; LPS lipid A biosynthesis.</text>
</comment>
<evidence type="ECO:0000259" key="20">
    <source>
        <dbReference type="Pfam" id="PF25087"/>
    </source>
</evidence>
<dbReference type="InterPro" id="IPR029044">
    <property type="entry name" value="Nucleotide-diphossugar_trans"/>
</dbReference>
<feature type="binding site" evidence="18">
    <location>
        <position position="236"/>
    </location>
    <ligand>
        <name>Mg(2+)</name>
        <dbReference type="ChEBI" id="CHEBI:18420"/>
    </ligand>
</feature>
<dbReference type="InterPro" id="IPR011004">
    <property type="entry name" value="Trimer_LpxA-like_sf"/>
</dbReference>
<dbReference type="Proteomes" id="UP000256774">
    <property type="component" value="Unassembled WGS sequence"/>
</dbReference>
<comment type="pathway">
    <text evidence="18">Nucleotide-sugar biosynthesis; UDP-N-acetyl-alpha-D-glucosamine biosynthesis; N-acetyl-alpha-D-glucosamine 1-phosphate from alpha-D-glucosamine 6-phosphate (route II): step 2/2.</text>
</comment>
<dbReference type="GO" id="GO:0005737">
    <property type="term" value="C:cytoplasm"/>
    <property type="evidence" value="ECO:0007669"/>
    <property type="project" value="UniProtKB-SubCell"/>
</dbReference>
<keyword evidence="7 18" id="KW-0479">Metal-binding</keyword>
<feature type="binding site" evidence="18">
    <location>
        <position position="342"/>
    </location>
    <ligand>
        <name>UDP-N-acetyl-alpha-D-glucosamine</name>
        <dbReference type="ChEBI" id="CHEBI:57705"/>
    </ligand>
</feature>
<feature type="region of interest" description="Linker" evidence="18">
    <location>
        <begin position="239"/>
        <end position="259"/>
    </location>
</feature>
<comment type="subcellular location">
    <subcellularLocation>
        <location evidence="1 18">Cytoplasm</location>
    </subcellularLocation>
</comment>
<organism evidence="21 22">
    <name type="scientific">Paraperlucidibaca baekdonensis</name>
    <dbReference type="NCBI Taxonomy" id="748120"/>
    <lineage>
        <taxon>Bacteria</taxon>
        <taxon>Pseudomonadati</taxon>
        <taxon>Pseudomonadota</taxon>
        <taxon>Gammaproteobacteria</taxon>
        <taxon>Moraxellales</taxon>
        <taxon>Moraxellaceae</taxon>
        <taxon>Paraperlucidibaca</taxon>
    </lineage>
</organism>
<feature type="binding site" evidence="18">
    <location>
        <position position="236"/>
    </location>
    <ligand>
        <name>UDP-N-acetyl-alpha-D-glucosamine</name>
        <dbReference type="ChEBI" id="CHEBI:57705"/>
    </ligand>
</feature>
<dbReference type="InterPro" id="IPR056729">
    <property type="entry name" value="GMPPB_C"/>
</dbReference>
<evidence type="ECO:0000256" key="15">
    <source>
        <dbReference type="ARBA" id="ARBA00048247"/>
    </source>
</evidence>
<comment type="cofactor">
    <cofactor evidence="18">
        <name>Mg(2+)</name>
        <dbReference type="ChEBI" id="CHEBI:18420"/>
    </cofactor>
    <text evidence="18">Binds 1 Mg(2+) ion per subunit.</text>
</comment>
<dbReference type="Gene3D" id="2.160.10.10">
    <property type="entry name" value="Hexapeptide repeat proteins"/>
    <property type="match status" value="1"/>
</dbReference>
<feature type="binding site" evidence="18">
    <location>
        <position position="178"/>
    </location>
    <ligand>
        <name>UDP-N-acetyl-alpha-D-glucosamine</name>
        <dbReference type="ChEBI" id="CHEBI:57705"/>
    </ligand>
</feature>
<keyword evidence="5 18" id="KW-0808">Transferase</keyword>
<feature type="binding site" evidence="18">
    <location>
        <position position="386"/>
    </location>
    <ligand>
        <name>UDP-N-acetyl-alpha-D-glucosamine</name>
        <dbReference type="ChEBI" id="CHEBI:57705"/>
    </ligand>
</feature>
<dbReference type="GO" id="GO:0016020">
    <property type="term" value="C:membrane"/>
    <property type="evidence" value="ECO:0007669"/>
    <property type="project" value="GOC"/>
</dbReference>
<evidence type="ECO:0000256" key="14">
    <source>
        <dbReference type="ARBA" id="ARBA00023316"/>
    </source>
</evidence>
<comment type="similarity">
    <text evidence="3 18">In the N-terminal section; belongs to the N-acetylglucosamine-1-phosphate uridyltransferase family.</text>
</comment>
<dbReference type="InterPro" id="IPR005882">
    <property type="entry name" value="Bifunctional_GlmU"/>
</dbReference>
<dbReference type="SUPFAM" id="SSF51161">
    <property type="entry name" value="Trimeric LpxA-like enzymes"/>
    <property type="match status" value="1"/>
</dbReference>
<feature type="domain" description="Mannose-1-phosphate guanyltransferase C-terminal" evidence="20">
    <location>
        <begin position="278"/>
        <end position="355"/>
    </location>
</feature>
<evidence type="ECO:0000256" key="16">
    <source>
        <dbReference type="ARBA" id="ARBA00048493"/>
    </source>
</evidence>
<feature type="binding site" evidence="18">
    <location>
        <begin position="19"/>
        <end position="22"/>
    </location>
    <ligand>
        <name>UDP-N-acetyl-alpha-D-glucosamine</name>
        <dbReference type="ChEBI" id="CHEBI:57705"/>
    </ligand>
</feature>
<comment type="subunit">
    <text evidence="18">Homotrimer.</text>
</comment>
<evidence type="ECO:0000259" key="19">
    <source>
        <dbReference type="Pfam" id="PF12804"/>
    </source>
</evidence>
<comment type="function">
    <text evidence="17 18">Catalyzes the last two sequential reactions in the de novo biosynthetic pathway for UDP-N-acetylglucosamine (UDP-GlcNAc). The C-terminal domain catalyzes the transfer of acetyl group from acetyl coenzyme A to glucosamine-1-phosphate (GlcN-1-P) to produce N-acetylglucosamine-1-phosphate (GlcNAc-1-P), which is converted into UDP-GlcNAc by the transfer of uridine 5-monophosphate (from uridine 5-triphosphate), a reaction catalyzed by the N-terminal domain.</text>
</comment>
<evidence type="ECO:0000256" key="10">
    <source>
        <dbReference type="ARBA" id="ARBA00022960"/>
    </source>
</evidence>
<dbReference type="InterPro" id="IPR025877">
    <property type="entry name" value="MobA-like_NTP_Trfase"/>
</dbReference>
<feature type="binding site" evidence="18">
    <location>
        <position position="389"/>
    </location>
    <ligand>
        <name>acetyl-CoA</name>
        <dbReference type="ChEBI" id="CHEBI:57288"/>
    </ligand>
</feature>
<dbReference type="EMBL" id="QUNR01000001">
    <property type="protein sequence ID" value="REH40137.1"/>
    <property type="molecule type" value="Genomic_DNA"/>
</dbReference>
<feature type="binding site" evidence="18">
    <location>
        <begin position="111"/>
        <end position="113"/>
    </location>
    <ligand>
        <name>UDP-N-acetyl-alpha-D-glucosamine</name>
        <dbReference type="ChEBI" id="CHEBI:57705"/>
    </ligand>
</feature>
<evidence type="ECO:0000256" key="9">
    <source>
        <dbReference type="ARBA" id="ARBA00022842"/>
    </source>
</evidence>
<evidence type="ECO:0000256" key="2">
    <source>
        <dbReference type="ARBA" id="ARBA00007707"/>
    </source>
</evidence>
<dbReference type="GO" id="GO:0006048">
    <property type="term" value="P:UDP-N-acetylglucosamine biosynthetic process"/>
    <property type="evidence" value="ECO:0007669"/>
    <property type="project" value="UniProtKB-UniPathway"/>
</dbReference>
<comment type="pathway">
    <text evidence="18">Nucleotide-sugar biosynthesis; UDP-N-acetyl-alpha-D-glucosamine biosynthesis; UDP-N-acetyl-alpha-D-glucosamine from N-acetyl-alpha-D-glucosamine 1-phosphate: step 1/1.</text>
</comment>
<dbReference type="GO" id="GO:0000902">
    <property type="term" value="P:cell morphogenesis"/>
    <property type="evidence" value="ECO:0007669"/>
    <property type="project" value="UniProtKB-UniRule"/>
</dbReference>
<dbReference type="HAMAP" id="MF_01631">
    <property type="entry name" value="GlmU"/>
    <property type="match status" value="1"/>
</dbReference>
<proteinExistence type="inferred from homology"/>
<keyword evidence="12 18" id="KW-0511">Multifunctional enzyme</keyword>
<feature type="binding site" evidence="18">
    <location>
        <position position="432"/>
    </location>
    <ligand>
        <name>acetyl-CoA</name>
        <dbReference type="ChEBI" id="CHEBI:57288"/>
    </ligand>
</feature>
<evidence type="ECO:0000256" key="17">
    <source>
        <dbReference type="ARBA" id="ARBA00049628"/>
    </source>
</evidence>
<dbReference type="EC" id="2.3.1.157" evidence="18"/>